<feature type="transmembrane region" description="Helical" evidence="1">
    <location>
        <begin position="82"/>
        <end position="106"/>
    </location>
</feature>
<dbReference type="InterPro" id="IPR032508">
    <property type="entry name" value="FecR_C"/>
</dbReference>
<organism evidence="5 6">
    <name type="scientific">Parabacteroides acidifaciens</name>
    <dbReference type="NCBI Taxonomy" id="2290935"/>
    <lineage>
        <taxon>Bacteria</taxon>
        <taxon>Pseudomonadati</taxon>
        <taxon>Bacteroidota</taxon>
        <taxon>Bacteroidia</taxon>
        <taxon>Bacteroidales</taxon>
        <taxon>Tannerellaceae</taxon>
        <taxon>Parabacteroides</taxon>
    </lineage>
</organism>
<dbReference type="Gene3D" id="3.55.50.30">
    <property type="match status" value="1"/>
</dbReference>
<dbReference type="Pfam" id="PF16344">
    <property type="entry name" value="FecR_C"/>
    <property type="match status" value="1"/>
</dbReference>
<keyword evidence="1" id="KW-0472">Membrane</keyword>
<feature type="domain" description="FecR protein" evidence="2">
    <location>
        <begin position="117"/>
        <end position="211"/>
    </location>
</feature>
<dbReference type="EMBL" id="QREV01000002">
    <property type="protein sequence ID" value="RDU51028.1"/>
    <property type="molecule type" value="Genomic_DNA"/>
</dbReference>
<evidence type="ECO:0000313" key="6">
    <source>
        <dbReference type="Proteomes" id="UP000256321"/>
    </source>
</evidence>
<accession>A0A3D8HJE2</accession>
<keyword evidence="1" id="KW-1133">Transmembrane helix</keyword>
<evidence type="ECO:0000313" key="4">
    <source>
        <dbReference type="EMBL" id="MBC8600404.1"/>
    </source>
</evidence>
<sequence>MEEHIHIDETTLLNYFTGSVSLSEKDIIKQWIEQSEENKKLARDIQSICLASEALNTIKLTDASASLKTVKRKIKQRKRAGLFIWLQRIAAILFIPLLLVSAYYWLREEPVEYMEFTTTPGMITSIDLPDGSKVWLNSGSKLIRPLKFTGKTREVSLTGEAYFQIAKDPDKRFIVSSGEDLKVEVLGTKFNIEAYEDENYIATTLEEGSVRLLYKTEDKKLNTLVMHPNQKVIYCKNTGEAKKKETFVSSEIAWKEGKIVLRDTPLEAVLKKLSHRFNVDFIIEREAIKKSSFTGTFDTQQLIQILEHFRIASGIQYRIIEPEPGEKTIQTKSKVVLY</sequence>
<keyword evidence="1" id="KW-0812">Transmembrane</keyword>
<dbReference type="Gene3D" id="2.60.120.1440">
    <property type="match status" value="1"/>
</dbReference>
<dbReference type="PANTHER" id="PTHR30273">
    <property type="entry name" value="PERIPLASMIC SIGNAL SENSOR AND SIGMA FACTOR ACTIVATOR FECR-RELATED"/>
    <property type="match status" value="1"/>
</dbReference>
<name>A0A3D8HJE2_9BACT</name>
<dbReference type="FunFam" id="2.60.120.1440:FF:000001">
    <property type="entry name" value="Putative anti-sigma factor"/>
    <property type="match status" value="1"/>
</dbReference>
<dbReference type="Pfam" id="PF04773">
    <property type="entry name" value="FecR"/>
    <property type="match status" value="1"/>
</dbReference>
<dbReference type="AlphaFoldDB" id="A0A3D8HJE2"/>
<dbReference type="GO" id="GO:0016989">
    <property type="term" value="F:sigma factor antagonist activity"/>
    <property type="evidence" value="ECO:0007669"/>
    <property type="project" value="TreeGrafter"/>
</dbReference>
<dbReference type="PIRSF" id="PIRSF018266">
    <property type="entry name" value="FecR"/>
    <property type="match status" value="1"/>
</dbReference>
<dbReference type="InterPro" id="IPR012373">
    <property type="entry name" value="Ferrdict_sens_TM"/>
</dbReference>
<comment type="caution">
    <text evidence="5">The sequence shown here is derived from an EMBL/GenBank/DDBJ whole genome shotgun (WGS) entry which is preliminary data.</text>
</comment>
<evidence type="ECO:0000313" key="7">
    <source>
        <dbReference type="Proteomes" id="UP000629596"/>
    </source>
</evidence>
<protein>
    <submittedName>
        <fullName evidence="5">DUF4974 domain-containing protein</fullName>
    </submittedName>
    <submittedName>
        <fullName evidence="4">FecR domain-containing protein</fullName>
    </submittedName>
</protein>
<dbReference type="PANTHER" id="PTHR30273:SF2">
    <property type="entry name" value="PROTEIN FECR"/>
    <property type="match status" value="1"/>
</dbReference>
<reference evidence="4 7" key="2">
    <citation type="submission" date="2020-08" db="EMBL/GenBank/DDBJ databases">
        <title>Genome public.</title>
        <authorList>
            <person name="Liu C."/>
            <person name="Sun Q."/>
        </authorList>
    </citation>
    <scope>NUCLEOTIDE SEQUENCE [LARGE SCALE GENOMIC DNA]</scope>
    <source>
        <strain evidence="4 7">426_9</strain>
    </source>
</reference>
<proteinExistence type="predicted"/>
<keyword evidence="7" id="KW-1185">Reference proteome</keyword>
<evidence type="ECO:0000259" key="3">
    <source>
        <dbReference type="Pfam" id="PF16344"/>
    </source>
</evidence>
<evidence type="ECO:0000256" key="1">
    <source>
        <dbReference type="SAM" id="Phobius"/>
    </source>
</evidence>
<dbReference type="Proteomes" id="UP000629596">
    <property type="component" value="Unassembled WGS sequence"/>
</dbReference>
<dbReference type="EMBL" id="JACRTI010000002">
    <property type="protein sequence ID" value="MBC8600404.1"/>
    <property type="molecule type" value="Genomic_DNA"/>
</dbReference>
<feature type="domain" description="Protein FecR C-terminal" evidence="3">
    <location>
        <begin position="258"/>
        <end position="319"/>
    </location>
</feature>
<evidence type="ECO:0000259" key="2">
    <source>
        <dbReference type="Pfam" id="PF04773"/>
    </source>
</evidence>
<dbReference type="InterPro" id="IPR006860">
    <property type="entry name" value="FecR"/>
</dbReference>
<dbReference type="RefSeq" id="WP_115497938.1">
    <property type="nucleotide sequence ID" value="NZ_JACRTI010000002.1"/>
</dbReference>
<evidence type="ECO:0000313" key="5">
    <source>
        <dbReference type="EMBL" id="RDU51028.1"/>
    </source>
</evidence>
<reference evidence="5 6" key="1">
    <citation type="submission" date="2018-07" db="EMBL/GenBank/DDBJ databases">
        <title>Parabacteroides acidifaciens nov. sp., isolated from human feces.</title>
        <authorList>
            <person name="Wang Y.J."/>
        </authorList>
    </citation>
    <scope>NUCLEOTIDE SEQUENCE [LARGE SCALE GENOMIC DNA]</scope>
    <source>
        <strain evidence="5 6">426-9</strain>
    </source>
</reference>
<dbReference type="Proteomes" id="UP000256321">
    <property type="component" value="Unassembled WGS sequence"/>
</dbReference>
<gene>
    <name evidence="5" type="ORF">DWU89_01575</name>
    <name evidence="4" type="ORF">H8784_01560</name>
</gene>